<dbReference type="GO" id="GO:0003677">
    <property type="term" value="F:DNA binding"/>
    <property type="evidence" value="ECO:0007669"/>
    <property type="project" value="InterPro"/>
</dbReference>
<dbReference type="PANTHER" id="PTHR43806:SF11">
    <property type="entry name" value="CEREVISIN-RELATED"/>
    <property type="match status" value="1"/>
</dbReference>
<dbReference type="PANTHER" id="PTHR43806">
    <property type="entry name" value="PEPTIDASE S8"/>
    <property type="match status" value="1"/>
</dbReference>
<dbReference type="Gene3D" id="3.30.70.1290">
    <property type="entry name" value="Transposase IS200-like"/>
    <property type="match status" value="1"/>
</dbReference>
<dbReference type="AlphaFoldDB" id="A0A2S0Q903"/>
<comment type="similarity">
    <text evidence="1 5">Belongs to the peptidase S8 family.</text>
</comment>
<dbReference type="InterPro" id="IPR000209">
    <property type="entry name" value="Peptidase_S8/S53_dom"/>
</dbReference>
<dbReference type="Pfam" id="PF18065">
    <property type="entry name" value="PatG_C"/>
    <property type="match status" value="1"/>
</dbReference>
<keyword evidence="2 8" id="KW-0645">Protease</keyword>
<evidence type="ECO:0000256" key="2">
    <source>
        <dbReference type="ARBA" id="ARBA00022670"/>
    </source>
</evidence>
<dbReference type="Gene3D" id="3.40.50.200">
    <property type="entry name" value="Peptidase S8/S53 domain"/>
    <property type="match status" value="1"/>
</dbReference>
<organism evidence="8 9">
    <name type="scientific">Nodularia spumigena UHCC 0039</name>
    <dbReference type="NCBI Taxonomy" id="1914872"/>
    <lineage>
        <taxon>Bacteria</taxon>
        <taxon>Bacillati</taxon>
        <taxon>Cyanobacteriota</taxon>
        <taxon>Cyanophyceae</taxon>
        <taxon>Nostocales</taxon>
        <taxon>Nodulariaceae</taxon>
        <taxon>Nodularia</taxon>
    </lineage>
</organism>
<protein>
    <submittedName>
        <fullName evidence="8">Cell wall-associated protease</fullName>
        <ecNumber evidence="8">3.4.21.-</ecNumber>
    </submittedName>
</protein>
<evidence type="ECO:0000256" key="3">
    <source>
        <dbReference type="ARBA" id="ARBA00022801"/>
    </source>
</evidence>
<evidence type="ECO:0000256" key="6">
    <source>
        <dbReference type="SAM" id="MobiDB-lite"/>
    </source>
</evidence>
<dbReference type="KEGG" id="nsp:BMF81_03597"/>
<dbReference type="SUPFAM" id="SSF143422">
    <property type="entry name" value="Transposase IS200-like"/>
    <property type="match status" value="1"/>
</dbReference>
<dbReference type="InterPro" id="IPR040483">
    <property type="entry name" value="PatG_dom"/>
</dbReference>
<dbReference type="GO" id="GO:0006508">
    <property type="term" value="P:proteolysis"/>
    <property type="evidence" value="ECO:0007669"/>
    <property type="project" value="UniProtKB-KW"/>
</dbReference>
<accession>A0A2S0Q903</accession>
<dbReference type="InterPro" id="IPR050131">
    <property type="entry name" value="Peptidase_S8_subtilisin-like"/>
</dbReference>
<dbReference type="InterPro" id="IPR023830">
    <property type="entry name" value="Peptidase_S8A_PatG"/>
</dbReference>
<evidence type="ECO:0000256" key="4">
    <source>
        <dbReference type="ARBA" id="ARBA00022825"/>
    </source>
</evidence>
<dbReference type="NCBIfam" id="TIGR03895">
    <property type="entry name" value="protease_PatA"/>
    <property type="match status" value="1"/>
</dbReference>
<dbReference type="PROSITE" id="PS00138">
    <property type="entry name" value="SUBTILASE_SER"/>
    <property type="match status" value="1"/>
</dbReference>
<reference evidence="8 9" key="1">
    <citation type="submission" date="2017-03" db="EMBL/GenBank/DDBJ databases">
        <title>Comparative genomics of the toxic Baltic Sea cyanobacteria Nodularia spumigena UHCC 0039 and its response on varying salinity.</title>
        <authorList>
            <person name="Teikari J.E."/>
        </authorList>
    </citation>
    <scope>NUCLEOTIDE SEQUENCE [LARGE SCALE GENOMIC DNA]</scope>
    <source>
        <strain evidence="8 9">UHCC 0039</strain>
    </source>
</reference>
<name>A0A2S0Q903_NODSP</name>
<dbReference type="EC" id="3.4.21.-" evidence="8"/>
<dbReference type="SUPFAM" id="SSF52743">
    <property type="entry name" value="Subtilisin-like"/>
    <property type="match status" value="1"/>
</dbReference>
<dbReference type="InterPro" id="IPR040636">
    <property type="entry name" value="PatG_C"/>
</dbReference>
<comment type="caution">
    <text evidence="5">Lacks conserved residue(s) required for the propagation of feature annotation.</text>
</comment>
<dbReference type="InterPro" id="IPR036515">
    <property type="entry name" value="Transposase_17_sf"/>
</dbReference>
<evidence type="ECO:0000256" key="5">
    <source>
        <dbReference type="PROSITE-ProRule" id="PRU01240"/>
    </source>
</evidence>
<gene>
    <name evidence="8" type="primary">wprA</name>
    <name evidence="8" type="ORF">BMF81_03597</name>
</gene>
<evidence type="ECO:0000259" key="7">
    <source>
        <dbReference type="SMART" id="SM01321"/>
    </source>
</evidence>
<sequence length="827" mass="91220">MPRKPRTLKEGYSYHITIRCNNREFKLSRRECREVFLYAIKKVLNKYNFQLYALCIMSNHVHYLIEPKQPEELPKIMHFLNWYTAMCFNRMLRRTGHFWEKRYYCDGFPSSDRERALNTLRYIHANPKAAKMRQSFFYDFSNYGSYERLTDDGLTQWHPAFLRLGSSLEECARKYKGFCQKYKPKEKTPTQCHWGSKLLAGVHLSDKGSTTNPKKSKSRFSPEPCQVSETPVASIIFGQPESSVEGIAPQCRGLIVPIFGDNNRKLSQLDLSRAIEQAVNAGAHIINISAGQLTDNGEAEGWLDKAVQLCKDNNVLIVAAAGNDGCECLHVPASLPSVLAVGAMNDQGKPIDFSNWGEIYQNQGILAPGENILGAEPGGGTQKLSGTSFATPIVSGVAALLLSLQIQRGEKPDPAKVRTALLETAIPCTTKDTDDVSRCLLGKLNISGALQYFTGGTMSEELDTVETVDSVEAAGCGCGGTDTTNITEPEPNPEEFIPDEIPEVVPAIPATISAPLTTANLSNSRPTTMSNRTSNYITASQAPSDLAELNLAYALGTLGYDFGSEARRDSFKQLMPGVAIDGTAIPANPYDARQMVDYLGDNLSEAKSLIWTLNLELTPIYAIEPGGAFARDVYAILQELLSGQIQAEDSENYVERVSIPGVLSGRSVKLFSGQVVPVIEVPNTRGLYGWKVNTLVEAAIQTVQAQASEAQEESIRRTLGSFLSRIYYDLRNLGTTSQDRALNFASTNAFQAASTFAEAVATGMELDSITVEKSPFCRLDSDCWDVKLKFFDPENSRRAKKLFRFTIDVSDIIPVTLGEVRSWSTPY</sequence>
<keyword evidence="3 8" id="KW-0378">Hydrolase</keyword>
<dbReference type="PRINTS" id="PR00723">
    <property type="entry name" value="SUBTILISIN"/>
</dbReference>
<dbReference type="InterPro" id="IPR034056">
    <property type="entry name" value="Pep_S8_PatG/PatA-like"/>
</dbReference>
<dbReference type="PROSITE" id="PS51892">
    <property type="entry name" value="SUBTILASE"/>
    <property type="match status" value="1"/>
</dbReference>
<dbReference type="EMBL" id="CP020114">
    <property type="protein sequence ID" value="AVZ31165.1"/>
    <property type="molecule type" value="Genomic_DNA"/>
</dbReference>
<dbReference type="GO" id="GO:0004803">
    <property type="term" value="F:transposase activity"/>
    <property type="evidence" value="ECO:0007669"/>
    <property type="project" value="InterPro"/>
</dbReference>
<evidence type="ECO:0000256" key="1">
    <source>
        <dbReference type="ARBA" id="ARBA00011073"/>
    </source>
</evidence>
<keyword evidence="4" id="KW-0720">Serine protease</keyword>
<dbReference type="Pfam" id="PF01797">
    <property type="entry name" value="Y1_Tnp"/>
    <property type="match status" value="1"/>
</dbReference>
<dbReference type="GO" id="GO:0004252">
    <property type="term" value="F:serine-type endopeptidase activity"/>
    <property type="evidence" value="ECO:0007669"/>
    <property type="project" value="InterPro"/>
</dbReference>
<dbReference type="InterPro" id="IPR015500">
    <property type="entry name" value="Peptidase_S8_subtilisin-rel"/>
</dbReference>
<dbReference type="InterPro" id="IPR036852">
    <property type="entry name" value="Peptidase_S8/S53_dom_sf"/>
</dbReference>
<dbReference type="GO" id="GO:0005615">
    <property type="term" value="C:extracellular space"/>
    <property type="evidence" value="ECO:0007669"/>
    <property type="project" value="TreeGrafter"/>
</dbReference>
<dbReference type="GO" id="GO:0006313">
    <property type="term" value="P:DNA transposition"/>
    <property type="evidence" value="ECO:0007669"/>
    <property type="project" value="InterPro"/>
</dbReference>
<dbReference type="Pfam" id="PF18047">
    <property type="entry name" value="PatG_D"/>
    <property type="match status" value="1"/>
</dbReference>
<evidence type="ECO:0000313" key="9">
    <source>
        <dbReference type="Proteomes" id="UP000244056"/>
    </source>
</evidence>
<feature type="region of interest" description="Disordered" evidence="6">
    <location>
        <begin position="204"/>
        <end position="224"/>
    </location>
</feature>
<dbReference type="InterPro" id="IPR002686">
    <property type="entry name" value="Transposase_17"/>
</dbReference>
<dbReference type="Pfam" id="PF00082">
    <property type="entry name" value="Peptidase_S8"/>
    <property type="match status" value="1"/>
</dbReference>
<feature type="domain" description="Transposase IS200-like" evidence="7">
    <location>
        <begin position="9"/>
        <end position="126"/>
    </location>
</feature>
<proteinExistence type="inferred from homology"/>
<dbReference type="Proteomes" id="UP000244056">
    <property type="component" value="Chromosome"/>
</dbReference>
<dbReference type="SMART" id="SM01321">
    <property type="entry name" value="Y1_Tnp"/>
    <property type="match status" value="1"/>
</dbReference>
<dbReference type="RefSeq" id="WP_071839314.1">
    <property type="nucleotide sequence ID" value="NZ_CAWNZE010000001.1"/>
</dbReference>
<dbReference type="CDD" id="cd07476">
    <property type="entry name" value="Peptidases_S8_thiazoline_oxidase_subtilisin-like_protease"/>
    <property type="match status" value="1"/>
</dbReference>
<dbReference type="GeneID" id="78018841"/>
<dbReference type="InterPro" id="IPR023828">
    <property type="entry name" value="Peptidase_S8_Ser-AS"/>
</dbReference>
<evidence type="ECO:0000313" key="8">
    <source>
        <dbReference type="EMBL" id="AVZ31165.1"/>
    </source>
</evidence>